<evidence type="ECO:0000313" key="2">
    <source>
        <dbReference type="Proteomes" id="UP000030645"/>
    </source>
</evidence>
<proteinExistence type="predicted"/>
<evidence type="ECO:0000313" key="1">
    <source>
        <dbReference type="EMBL" id="EXB95579.1"/>
    </source>
</evidence>
<dbReference type="EMBL" id="KE345213">
    <property type="protein sequence ID" value="EXB95579.1"/>
    <property type="molecule type" value="Genomic_DNA"/>
</dbReference>
<gene>
    <name evidence="1" type="ORF">L484_016883</name>
</gene>
<dbReference type="AlphaFoldDB" id="W9RTU3"/>
<organism evidence="1 2">
    <name type="scientific">Morus notabilis</name>
    <dbReference type="NCBI Taxonomy" id="981085"/>
    <lineage>
        <taxon>Eukaryota</taxon>
        <taxon>Viridiplantae</taxon>
        <taxon>Streptophyta</taxon>
        <taxon>Embryophyta</taxon>
        <taxon>Tracheophyta</taxon>
        <taxon>Spermatophyta</taxon>
        <taxon>Magnoliopsida</taxon>
        <taxon>eudicotyledons</taxon>
        <taxon>Gunneridae</taxon>
        <taxon>Pentapetalae</taxon>
        <taxon>rosids</taxon>
        <taxon>fabids</taxon>
        <taxon>Rosales</taxon>
        <taxon>Moraceae</taxon>
        <taxon>Moreae</taxon>
        <taxon>Morus</taxon>
    </lineage>
</organism>
<dbReference type="Proteomes" id="UP000030645">
    <property type="component" value="Unassembled WGS sequence"/>
</dbReference>
<reference evidence="2" key="1">
    <citation type="submission" date="2013-01" db="EMBL/GenBank/DDBJ databases">
        <title>Draft Genome Sequence of a Mulberry Tree, Morus notabilis C.K. Schneid.</title>
        <authorList>
            <person name="He N."/>
            <person name="Zhao S."/>
        </authorList>
    </citation>
    <scope>NUCLEOTIDE SEQUENCE</scope>
</reference>
<sequence>MAWVLESNPILSQDGTIRLRPSHGLDTKTTINISPVGREGYASSEIVRANNHRLCHIASQRCVRAIHIVIAS</sequence>
<name>W9RTU3_9ROSA</name>
<accession>W9RTU3</accession>
<protein>
    <submittedName>
        <fullName evidence="1">Uncharacterized protein</fullName>
    </submittedName>
</protein>
<keyword evidence="2" id="KW-1185">Reference proteome</keyword>